<evidence type="ECO:0000256" key="13">
    <source>
        <dbReference type="SAM" id="MobiDB-lite"/>
    </source>
</evidence>
<keyword evidence="4 12" id="KW-0547">Nucleotide-binding</keyword>
<evidence type="ECO:0000313" key="15">
    <source>
        <dbReference type="EMBL" id="MFB9210200.1"/>
    </source>
</evidence>
<dbReference type="InterPro" id="IPR007693">
    <property type="entry name" value="DNA_helicase_DnaB-like_N"/>
</dbReference>
<dbReference type="PROSITE" id="PS51199">
    <property type="entry name" value="SF4_HELICASE"/>
    <property type="match status" value="1"/>
</dbReference>
<evidence type="ECO:0000256" key="4">
    <source>
        <dbReference type="ARBA" id="ARBA00022741"/>
    </source>
</evidence>
<dbReference type="SUPFAM" id="SSF52540">
    <property type="entry name" value="P-loop containing nucleoside triphosphate hydrolases"/>
    <property type="match status" value="1"/>
</dbReference>
<gene>
    <name evidence="15" type="primary">dnaB</name>
    <name evidence="15" type="ORF">ACFFUR_00135</name>
</gene>
<dbReference type="Pfam" id="PF03796">
    <property type="entry name" value="DnaB_C"/>
    <property type="match status" value="1"/>
</dbReference>
<comment type="catalytic activity">
    <reaction evidence="10 12">
        <text>ATP + H2O = ADP + phosphate + H(+)</text>
        <dbReference type="Rhea" id="RHEA:13065"/>
        <dbReference type="ChEBI" id="CHEBI:15377"/>
        <dbReference type="ChEBI" id="CHEBI:15378"/>
        <dbReference type="ChEBI" id="CHEBI:30616"/>
        <dbReference type="ChEBI" id="CHEBI:43474"/>
        <dbReference type="ChEBI" id="CHEBI:456216"/>
        <dbReference type="EC" id="5.6.2.3"/>
    </reaction>
</comment>
<evidence type="ECO:0000256" key="8">
    <source>
        <dbReference type="ARBA" id="ARBA00023125"/>
    </source>
</evidence>
<keyword evidence="5 12" id="KW-0378">Hydrolase</keyword>
<keyword evidence="16" id="KW-1185">Reference proteome</keyword>
<dbReference type="Proteomes" id="UP001589654">
    <property type="component" value="Unassembled WGS sequence"/>
</dbReference>
<dbReference type="EC" id="5.6.2.3" evidence="11 12"/>
<evidence type="ECO:0000256" key="1">
    <source>
        <dbReference type="ARBA" id="ARBA00008428"/>
    </source>
</evidence>
<feature type="domain" description="SF4 helicase" evidence="14">
    <location>
        <begin position="201"/>
        <end position="475"/>
    </location>
</feature>
<keyword evidence="2 12" id="KW-0639">Primosome</keyword>
<evidence type="ECO:0000256" key="12">
    <source>
        <dbReference type="RuleBase" id="RU362085"/>
    </source>
</evidence>
<dbReference type="CDD" id="cd00984">
    <property type="entry name" value="DnaB_C"/>
    <property type="match status" value="1"/>
</dbReference>
<dbReference type="Gene3D" id="1.10.860.10">
    <property type="entry name" value="DNAb Helicase, Chain A"/>
    <property type="match status" value="1"/>
</dbReference>
<dbReference type="Pfam" id="PF00772">
    <property type="entry name" value="DnaB"/>
    <property type="match status" value="1"/>
</dbReference>
<dbReference type="GO" id="GO:0004386">
    <property type="term" value="F:helicase activity"/>
    <property type="evidence" value="ECO:0007669"/>
    <property type="project" value="UniProtKB-KW"/>
</dbReference>
<feature type="region of interest" description="Disordered" evidence="13">
    <location>
        <begin position="1"/>
        <end position="21"/>
    </location>
</feature>
<dbReference type="EMBL" id="JBHMEW010000005">
    <property type="protein sequence ID" value="MFB9210200.1"/>
    <property type="molecule type" value="Genomic_DNA"/>
</dbReference>
<dbReference type="PANTHER" id="PTHR30153">
    <property type="entry name" value="REPLICATIVE DNA HELICASE DNAB"/>
    <property type="match status" value="1"/>
</dbReference>
<organism evidence="15 16">
    <name type="scientific">Echinicola jeungdonensis</name>
    <dbReference type="NCBI Taxonomy" id="709343"/>
    <lineage>
        <taxon>Bacteria</taxon>
        <taxon>Pseudomonadati</taxon>
        <taxon>Bacteroidota</taxon>
        <taxon>Cytophagia</taxon>
        <taxon>Cytophagales</taxon>
        <taxon>Cyclobacteriaceae</taxon>
        <taxon>Echinicola</taxon>
    </lineage>
</organism>
<evidence type="ECO:0000256" key="3">
    <source>
        <dbReference type="ARBA" id="ARBA00022705"/>
    </source>
</evidence>
<evidence type="ECO:0000256" key="2">
    <source>
        <dbReference type="ARBA" id="ARBA00022515"/>
    </source>
</evidence>
<dbReference type="PANTHER" id="PTHR30153:SF2">
    <property type="entry name" value="REPLICATIVE DNA HELICASE"/>
    <property type="match status" value="1"/>
</dbReference>
<comment type="similarity">
    <text evidence="1 12">Belongs to the helicase family. DnaB subfamily.</text>
</comment>
<feature type="region of interest" description="Disordered" evidence="13">
    <location>
        <begin position="499"/>
        <end position="531"/>
    </location>
</feature>
<protein>
    <recommendedName>
        <fullName evidence="11 12">Replicative DNA helicase</fullName>
        <ecNumber evidence="11 12">5.6.2.3</ecNumber>
    </recommendedName>
</protein>
<dbReference type="SUPFAM" id="SSF48024">
    <property type="entry name" value="N-terminal domain of DnaB helicase"/>
    <property type="match status" value="1"/>
</dbReference>
<evidence type="ECO:0000256" key="11">
    <source>
        <dbReference type="NCBIfam" id="TIGR00665"/>
    </source>
</evidence>
<proteinExistence type="inferred from homology"/>
<keyword evidence="8 12" id="KW-0238">DNA-binding</keyword>
<dbReference type="NCBIfam" id="NF004384">
    <property type="entry name" value="PRK05748.1"/>
    <property type="match status" value="1"/>
</dbReference>
<keyword evidence="3 12" id="KW-0235">DNA replication</keyword>
<keyword evidence="7 12" id="KW-0067">ATP-binding</keyword>
<keyword evidence="6 12" id="KW-0347">Helicase</keyword>
<evidence type="ECO:0000313" key="16">
    <source>
        <dbReference type="Proteomes" id="UP001589654"/>
    </source>
</evidence>
<keyword evidence="9" id="KW-0413">Isomerase</keyword>
<evidence type="ECO:0000256" key="6">
    <source>
        <dbReference type="ARBA" id="ARBA00022806"/>
    </source>
</evidence>
<accession>A0ABV5J1Y1</accession>
<dbReference type="InterPro" id="IPR027417">
    <property type="entry name" value="P-loop_NTPase"/>
</dbReference>
<sequence>MAESNTTGRERSPFRRKQNNDFGFGTGIGKIPPQAIELEEAVLGALMLEKEAITVVVDILKPASFYKDAHKEIYEAILNLFNESEPIDLLTVTNKLRKNGKLEIAGGAFYITELTSKVSSAANIEYHARIITEQAMKRDMIHVASEIQRDAYEETTDVFELLDKMEQSLFEISENNIRKNYSDMKSIMREAITELEGKKDLKDGLTGVPSGFTALDRVTSGWQKSDLVIIAARPAMGKTAFVLSVLRNAAVDHSRPVAIFSLEMSAVQLVNRLISSEAELDSEKIKKGNLADYEWEQLIHKTSKLSSAPLFVDDTPALSVLELRAKCRRLKAQSDIQMIVIDYLQLMSGDSKANANGNREQEISSISRALKKIAKELEVPVIALSQLSRAVETRGGDKRPQLSDLRESGAIEQDADIVMFLYRPEYYGINEDEEGNTTAGTGEVIIAKHRSGSLETVKLRFIGKYTKFTDLDMNVPYQPQAQEAFYGSKFPSASGGKGFDDSNMIRIQSKANGDDDDAFPGGLGSNEPAPF</sequence>
<evidence type="ECO:0000256" key="10">
    <source>
        <dbReference type="ARBA" id="ARBA00048954"/>
    </source>
</evidence>
<dbReference type="Gene3D" id="3.40.50.300">
    <property type="entry name" value="P-loop containing nucleotide triphosphate hydrolases"/>
    <property type="match status" value="1"/>
</dbReference>
<dbReference type="InterPro" id="IPR007692">
    <property type="entry name" value="DNA_helicase_DnaB"/>
</dbReference>
<evidence type="ECO:0000259" key="14">
    <source>
        <dbReference type="PROSITE" id="PS51199"/>
    </source>
</evidence>
<reference evidence="15 16" key="1">
    <citation type="submission" date="2024-09" db="EMBL/GenBank/DDBJ databases">
        <authorList>
            <person name="Sun Q."/>
            <person name="Mori K."/>
        </authorList>
    </citation>
    <scope>NUCLEOTIDE SEQUENCE [LARGE SCALE GENOMIC DNA]</scope>
    <source>
        <strain evidence="15 16">CECT 7682</strain>
    </source>
</reference>
<dbReference type="NCBIfam" id="TIGR00665">
    <property type="entry name" value="DnaB"/>
    <property type="match status" value="1"/>
</dbReference>
<comment type="caution">
    <text evidence="15">The sequence shown here is derived from an EMBL/GenBank/DDBJ whole genome shotgun (WGS) entry which is preliminary data.</text>
</comment>
<dbReference type="InterPro" id="IPR036185">
    <property type="entry name" value="DNA_heli_DnaB-like_N_sf"/>
</dbReference>
<evidence type="ECO:0000256" key="9">
    <source>
        <dbReference type="ARBA" id="ARBA00023235"/>
    </source>
</evidence>
<dbReference type="RefSeq" id="WP_290249774.1">
    <property type="nucleotide sequence ID" value="NZ_JAUFQT010000002.1"/>
</dbReference>
<dbReference type="InterPro" id="IPR016136">
    <property type="entry name" value="DNA_helicase_N/primase_C"/>
</dbReference>
<comment type="function">
    <text evidence="12">The main replicative DNA helicase, it participates in initiation and elongation during chromosome replication. Travels ahead of the DNA replisome, separating dsDNA into templates for DNA synthesis. A processive ATP-dependent 5'-3' DNA helicase it has DNA-dependent ATPase activity.</text>
</comment>
<evidence type="ECO:0000256" key="7">
    <source>
        <dbReference type="ARBA" id="ARBA00022840"/>
    </source>
</evidence>
<evidence type="ECO:0000256" key="5">
    <source>
        <dbReference type="ARBA" id="ARBA00022801"/>
    </source>
</evidence>
<name>A0ABV5J1Y1_9BACT</name>
<dbReference type="InterPro" id="IPR007694">
    <property type="entry name" value="DNA_helicase_DnaB-like_C"/>
</dbReference>